<dbReference type="PANTHER" id="PTHR43048:SF3">
    <property type="entry name" value="METHYLMALONYL-COA EPIMERASE, MITOCHONDRIAL"/>
    <property type="match status" value="1"/>
</dbReference>
<evidence type="ECO:0000259" key="3">
    <source>
        <dbReference type="PROSITE" id="PS51819"/>
    </source>
</evidence>
<dbReference type="GO" id="GO:0046491">
    <property type="term" value="P:L-methylmalonyl-CoA metabolic process"/>
    <property type="evidence" value="ECO:0007669"/>
    <property type="project" value="TreeGrafter"/>
</dbReference>
<dbReference type="NCBIfam" id="TIGR03081">
    <property type="entry name" value="metmalonyl_epim"/>
    <property type="match status" value="1"/>
</dbReference>
<keyword evidence="2" id="KW-0479">Metal-binding</keyword>
<comment type="caution">
    <text evidence="4">The sequence shown here is derived from an EMBL/GenBank/DDBJ whole genome shotgun (WGS) entry which is preliminary data.</text>
</comment>
<feature type="domain" description="VOC" evidence="3">
    <location>
        <begin position="6"/>
        <end position="138"/>
    </location>
</feature>
<dbReference type="GO" id="GO:0046872">
    <property type="term" value="F:metal ion binding"/>
    <property type="evidence" value="ECO:0007669"/>
    <property type="project" value="UniProtKB-KW"/>
</dbReference>
<dbReference type="InterPro" id="IPR037523">
    <property type="entry name" value="VOC_core"/>
</dbReference>
<name>A0A271J027_9BACT</name>
<evidence type="ECO:0000256" key="1">
    <source>
        <dbReference type="ARBA" id="ARBA00009308"/>
    </source>
</evidence>
<dbReference type="Pfam" id="PF13669">
    <property type="entry name" value="Glyoxalase_4"/>
    <property type="match status" value="1"/>
</dbReference>
<sequence>MIDARAVHHLGIAVRSLDAHRDYYERVLGARFEGVEEVPDQGVRVAFYAVGPPTAPVRLELLEPTRDDSAVARFLDARGEGLHHVAYAVDDIASRLAALQAGGVRLVDEAPRRGSHDAQIAFLHPTATGGVLTELYEPASGHG</sequence>
<protein>
    <submittedName>
        <fullName evidence="4">Methylmalonyl-CoA epimerase</fullName>
    </submittedName>
</protein>
<dbReference type="InterPro" id="IPR029068">
    <property type="entry name" value="Glyas_Bleomycin-R_OHBP_Dase"/>
</dbReference>
<dbReference type="InterPro" id="IPR017515">
    <property type="entry name" value="MeMalonyl-CoA_epimerase"/>
</dbReference>
<dbReference type="CDD" id="cd07249">
    <property type="entry name" value="MMCE"/>
    <property type="match status" value="1"/>
</dbReference>
<dbReference type="Gene3D" id="3.10.180.10">
    <property type="entry name" value="2,3-Dihydroxybiphenyl 1,2-Dioxygenase, domain 1"/>
    <property type="match status" value="1"/>
</dbReference>
<comment type="similarity">
    <text evidence="1">Belongs to the methylmalonyl-CoA epimerase family.</text>
</comment>
<keyword evidence="5" id="KW-1185">Reference proteome</keyword>
<proteinExistence type="inferred from homology"/>
<dbReference type="GO" id="GO:0004493">
    <property type="term" value="F:methylmalonyl-CoA epimerase activity"/>
    <property type="evidence" value="ECO:0007669"/>
    <property type="project" value="TreeGrafter"/>
</dbReference>
<reference evidence="4 5" key="1">
    <citation type="submission" date="2016-11" db="EMBL/GenBank/DDBJ databases">
        <title>Study of marine rhodopsin-containing bacteria.</title>
        <authorList>
            <person name="Yoshizawa S."/>
            <person name="Kumagai Y."/>
            <person name="Kogure K."/>
        </authorList>
    </citation>
    <scope>NUCLEOTIDE SEQUENCE [LARGE SCALE GENOMIC DNA]</scope>
    <source>
        <strain evidence="4 5">SAORIC-28</strain>
    </source>
</reference>
<dbReference type="PANTHER" id="PTHR43048">
    <property type="entry name" value="METHYLMALONYL-COA EPIMERASE"/>
    <property type="match status" value="1"/>
</dbReference>
<dbReference type="AlphaFoldDB" id="A0A271J027"/>
<accession>A0A271J027</accession>
<dbReference type="SUPFAM" id="SSF54593">
    <property type="entry name" value="Glyoxalase/Bleomycin resistance protein/Dihydroxybiphenyl dioxygenase"/>
    <property type="match status" value="1"/>
</dbReference>
<dbReference type="EMBL" id="MQWD01000001">
    <property type="protein sequence ID" value="PAP76404.1"/>
    <property type="molecule type" value="Genomic_DNA"/>
</dbReference>
<evidence type="ECO:0000256" key="2">
    <source>
        <dbReference type="ARBA" id="ARBA00022723"/>
    </source>
</evidence>
<dbReference type="Proteomes" id="UP000216339">
    <property type="component" value="Unassembled WGS sequence"/>
</dbReference>
<organism evidence="4 5">
    <name type="scientific">Rubrivirga marina</name>
    <dbReference type="NCBI Taxonomy" id="1196024"/>
    <lineage>
        <taxon>Bacteria</taxon>
        <taxon>Pseudomonadati</taxon>
        <taxon>Rhodothermota</taxon>
        <taxon>Rhodothermia</taxon>
        <taxon>Rhodothermales</taxon>
        <taxon>Rubricoccaceae</taxon>
        <taxon>Rubrivirga</taxon>
    </lineage>
</organism>
<dbReference type="InterPro" id="IPR051785">
    <property type="entry name" value="MMCE/EMCE_epimerase"/>
</dbReference>
<dbReference type="OrthoDB" id="9788468at2"/>
<evidence type="ECO:0000313" key="4">
    <source>
        <dbReference type="EMBL" id="PAP76404.1"/>
    </source>
</evidence>
<evidence type="ECO:0000313" key="5">
    <source>
        <dbReference type="Proteomes" id="UP000216339"/>
    </source>
</evidence>
<gene>
    <name evidence="4" type="ORF">BSZ37_08075</name>
</gene>
<dbReference type="RefSeq" id="WP_095510059.1">
    <property type="nucleotide sequence ID" value="NZ_MQWD01000001.1"/>
</dbReference>
<dbReference type="PROSITE" id="PS51819">
    <property type="entry name" value="VOC"/>
    <property type="match status" value="1"/>
</dbReference>